<evidence type="ECO:0000313" key="2">
    <source>
        <dbReference type="Proteomes" id="UP000008544"/>
    </source>
</evidence>
<proteinExistence type="predicted"/>
<sequence length="73" mass="8597">MPHFRRLTVWPSFSDRRPSRCRLRAPRNQAFNRYAVTIPLRQGVLGLTVRVRPVGTDFLFPFEVPLVTWAPEF</sequence>
<accession>B1I499</accession>
<protein>
    <submittedName>
        <fullName evidence="1">Uncharacterized protein</fullName>
    </submittedName>
</protein>
<dbReference type="EMBL" id="CP000860">
    <property type="protein sequence ID" value="ACA59903.1"/>
    <property type="molecule type" value="Genomic_DNA"/>
</dbReference>
<dbReference type="HOGENOM" id="CLU_2698583_0_0_9"/>
<dbReference type="KEGG" id="dau:Daud_1394"/>
<organism evidence="1 2">
    <name type="scientific">Desulforudis audaxviator (strain MP104C)</name>
    <dbReference type="NCBI Taxonomy" id="477974"/>
    <lineage>
        <taxon>Bacteria</taxon>
        <taxon>Bacillati</taxon>
        <taxon>Bacillota</taxon>
        <taxon>Clostridia</taxon>
        <taxon>Thermoanaerobacterales</taxon>
        <taxon>Candidatus Desulforudaceae</taxon>
        <taxon>Candidatus Desulforudis</taxon>
    </lineage>
</organism>
<name>B1I499_DESAP</name>
<reference evidence="1 2" key="2">
    <citation type="journal article" date="2008" name="Science">
        <title>Environmental genomics reveals a single-species ecosystem deep within Earth.</title>
        <authorList>
            <person name="Chivian D."/>
            <person name="Brodie E.L."/>
            <person name="Alm E.J."/>
            <person name="Culley D.E."/>
            <person name="Dehal P.S."/>
            <person name="Desantis T.Z."/>
            <person name="Gihring T.M."/>
            <person name="Lapidus A."/>
            <person name="Lin L.H."/>
            <person name="Lowry S.R."/>
            <person name="Moser D.P."/>
            <person name="Richardson P.M."/>
            <person name="Southam G."/>
            <person name="Wanger G."/>
            <person name="Pratt L.M."/>
            <person name="Andersen G.L."/>
            <person name="Hazen T.C."/>
            <person name="Brockman F.J."/>
            <person name="Arkin A.P."/>
            <person name="Onstott T.C."/>
        </authorList>
    </citation>
    <scope>NUCLEOTIDE SEQUENCE [LARGE SCALE GENOMIC DNA]</scope>
    <source>
        <strain evidence="1 2">MP104C</strain>
    </source>
</reference>
<reference evidence="2" key="1">
    <citation type="submission" date="2007-10" db="EMBL/GenBank/DDBJ databases">
        <title>Complete sequence of chromosome of Desulforudis audaxviator MP104C.</title>
        <authorList>
            <person name="Copeland A."/>
            <person name="Lucas S."/>
            <person name="Lapidus A."/>
            <person name="Barry K."/>
            <person name="Glavina del Rio T."/>
            <person name="Dalin E."/>
            <person name="Tice H."/>
            <person name="Bruce D."/>
            <person name="Pitluck S."/>
            <person name="Lowry S.R."/>
            <person name="Larimer F."/>
            <person name="Land M.L."/>
            <person name="Hauser L."/>
            <person name="Kyrpides N."/>
            <person name="Ivanova N.N."/>
            <person name="Richardson P."/>
        </authorList>
    </citation>
    <scope>NUCLEOTIDE SEQUENCE [LARGE SCALE GENOMIC DNA]</scope>
    <source>
        <strain evidence="2">MP104C</strain>
    </source>
</reference>
<evidence type="ECO:0000313" key="1">
    <source>
        <dbReference type="EMBL" id="ACA59903.1"/>
    </source>
</evidence>
<dbReference type="AlphaFoldDB" id="B1I499"/>
<gene>
    <name evidence="1" type="ordered locus">Daud_1394</name>
</gene>
<keyword evidence="2" id="KW-1185">Reference proteome</keyword>
<dbReference type="STRING" id="477974.Daud_1394"/>
<dbReference type="Proteomes" id="UP000008544">
    <property type="component" value="Chromosome"/>
</dbReference>